<feature type="compositionally biased region" description="Low complexity" evidence="1">
    <location>
        <begin position="128"/>
        <end position="144"/>
    </location>
</feature>
<dbReference type="AlphaFoldDB" id="A0AAF0YIV3"/>
<evidence type="ECO:0000256" key="1">
    <source>
        <dbReference type="SAM" id="MobiDB-lite"/>
    </source>
</evidence>
<feature type="domain" description="DUF7082" evidence="2">
    <location>
        <begin position="383"/>
        <end position="535"/>
    </location>
</feature>
<reference evidence="3" key="1">
    <citation type="submission" date="2023-10" db="EMBL/GenBank/DDBJ databases">
        <authorList>
            <person name="Noh H."/>
        </authorList>
    </citation>
    <scope>NUCLEOTIDE SEQUENCE</scope>
    <source>
        <strain evidence="3">DUCC4014</strain>
    </source>
</reference>
<organism evidence="3 4">
    <name type="scientific">Vanrija pseudolonga</name>
    <dbReference type="NCBI Taxonomy" id="143232"/>
    <lineage>
        <taxon>Eukaryota</taxon>
        <taxon>Fungi</taxon>
        <taxon>Dikarya</taxon>
        <taxon>Basidiomycota</taxon>
        <taxon>Agaricomycotina</taxon>
        <taxon>Tremellomycetes</taxon>
        <taxon>Trichosporonales</taxon>
        <taxon>Trichosporonaceae</taxon>
        <taxon>Vanrija</taxon>
    </lineage>
</organism>
<dbReference type="Pfam" id="PF23305">
    <property type="entry name" value="DUF7082"/>
    <property type="match status" value="1"/>
</dbReference>
<dbReference type="GeneID" id="87811062"/>
<dbReference type="GO" id="GO:0005634">
    <property type="term" value="C:nucleus"/>
    <property type="evidence" value="ECO:0007669"/>
    <property type="project" value="TreeGrafter"/>
</dbReference>
<accession>A0AAF0YIV3</accession>
<feature type="compositionally biased region" description="Pro residues" evidence="1">
    <location>
        <begin position="46"/>
        <end position="59"/>
    </location>
</feature>
<proteinExistence type="predicted"/>
<dbReference type="Proteomes" id="UP000827549">
    <property type="component" value="Chromosome 6"/>
</dbReference>
<protein>
    <recommendedName>
        <fullName evidence="2">DUF7082 domain-containing protein</fullName>
    </recommendedName>
</protein>
<dbReference type="PANTHER" id="PTHR39463:SF1">
    <property type="entry name" value="MEDUSA"/>
    <property type="match status" value="1"/>
</dbReference>
<evidence type="ECO:0000259" key="2">
    <source>
        <dbReference type="Pfam" id="PF23305"/>
    </source>
</evidence>
<feature type="region of interest" description="Disordered" evidence="1">
    <location>
        <begin position="590"/>
        <end position="659"/>
    </location>
</feature>
<name>A0AAF0YIV3_9TREE</name>
<keyword evidence="4" id="KW-1185">Reference proteome</keyword>
<sequence length="751" mass="80757">MYPNAGGGNDPRVNGYASYGTAPQQQQQQHQPQQQQQQHPQQQQQPPLPPPQHAAPPPQQQAQSAPHPTQPPPLVSHLVPPSVASSSFPSNAGSSTAGSWYPGHVGGRGDGDASRLPSLVSQVPPLEVGSSHVGSSHVGTSASANPSSNTYGLAYHAPPPTTAVPQLAAAPQPYPTSRTGIIAVYDVGPLQGPEGTVIRINCDLNFPPAPQLEAAGQDSGNRVRILFGNLAIETKVELPPPDSVDQSYLVTAAVPSSNATSIRGSTPWNVPIFLEAITKPYGIAESLGLGEFRYTADVDAGGSTPKRARRRLDMSGSASPKKMAMRRRREDEPSYPPPTAIPAGATASFVYDSPPLTPQPGLIRTTQMMPSGGQPSPYVVRTKARLEVQGDLMTMKMNWSPEMWSNRRCLVRFSRRQVGAIVHASFSAVEEKDWTPNMIVISCLYHDARNECYFTSVDVIYLLECLMTTRYTTEEKNRIRRNLESFKPTTLQKNEGQWQDFYAHIMNYPNPKPRNIDKGLKVFPWAHLEQALKKIFGNYSAYITAPFTGVPGAIAAPHMAEDQQHVTYAHNALGTSESLSYVEDRRSMTAGHPTMAHHAHSHAPSTSISGNSDEQGGYHTSPASPGFHRPELLSSASAYGALDPGPQTEEFGNYVNMSPAVTPSGGTPYPSAGGPPVNATPHMGVGYQSVGGAQLSHPPGVVYPAPPGYAESQSHLPYTHIPGSRGASSQDLRVAYDNRQHPPNQDVFPPA</sequence>
<evidence type="ECO:0000313" key="4">
    <source>
        <dbReference type="Proteomes" id="UP000827549"/>
    </source>
</evidence>
<dbReference type="RefSeq" id="XP_062630394.1">
    <property type="nucleotide sequence ID" value="XM_062774410.1"/>
</dbReference>
<dbReference type="InterPro" id="IPR055509">
    <property type="entry name" value="DUF7082"/>
</dbReference>
<feature type="region of interest" description="Disordered" evidence="1">
    <location>
        <begin position="1"/>
        <end position="157"/>
    </location>
</feature>
<dbReference type="EMBL" id="CP086719">
    <property type="protein sequence ID" value="WOO84368.1"/>
    <property type="molecule type" value="Genomic_DNA"/>
</dbReference>
<feature type="compositionally biased region" description="Low complexity" evidence="1">
    <location>
        <begin position="75"/>
        <end position="97"/>
    </location>
</feature>
<gene>
    <name evidence="3" type="ORF">LOC62_06G007892</name>
</gene>
<evidence type="ECO:0000313" key="3">
    <source>
        <dbReference type="EMBL" id="WOO84368.1"/>
    </source>
</evidence>
<dbReference type="PANTHER" id="PTHR39463">
    <property type="entry name" value="MEDUSA"/>
    <property type="match status" value="1"/>
</dbReference>
<feature type="region of interest" description="Disordered" evidence="1">
    <location>
        <begin position="299"/>
        <end position="336"/>
    </location>
</feature>
<feature type="compositionally biased region" description="Low complexity" evidence="1">
    <location>
        <begin position="23"/>
        <end position="45"/>
    </location>
</feature>
<feature type="region of interest" description="Disordered" evidence="1">
    <location>
        <begin position="698"/>
        <end position="751"/>
    </location>
</feature>